<dbReference type="PANTHER" id="PTHR13774">
    <property type="entry name" value="PHENAZINE BIOSYNTHESIS PROTEIN"/>
    <property type="match status" value="1"/>
</dbReference>
<organism evidence="4">
    <name type="scientific">Streptomyces tendae</name>
    <dbReference type="NCBI Taxonomy" id="1932"/>
    <lineage>
        <taxon>Bacteria</taxon>
        <taxon>Bacillati</taxon>
        <taxon>Actinomycetota</taxon>
        <taxon>Actinomycetes</taxon>
        <taxon>Kitasatosporales</taxon>
        <taxon>Streptomycetaceae</taxon>
        <taxon>Streptomyces</taxon>
    </lineage>
</organism>
<dbReference type="GO" id="GO:0016853">
    <property type="term" value="F:isomerase activity"/>
    <property type="evidence" value="ECO:0007669"/>
    <property type="project" value="UniProtKB-KW"/>
</dbReference>
<sequence length="291" mass="30877">MKAMTTSSSDVDVLRYAAFTSRPDGGNPAGVVLDAALLGPDDMGAIAAEVGYSETAFVTTRDEERRRFTLRYFSPLAEVAFCGHATVATAVALAERLGPGDLVFDTPAGEIPVTTATDTDGAVRATLTSVPTRSRPARTDEVDETLTALRWDSADLAPELPPHVAFAGNDHLILAIRSRARLADLDYDFDALAALMRKHGWTTVHLVWREDEQRYHARDPFPVGGVVEDPATGAAAAAFGGYLRTVGALPSSGVVTVRQGEDMGRPSDLTVRTDPHGARVHVSGNAVPIVG</sequence>
<dbReference type="InterPro" id="IPR003719">
    <property type="entry name" value="Phenazine_PhzF-like"/>
</dbReference>
<dbReference type="PANTHER" id="PTHR13774:SF39">
    <property type="entry name" value="BIOSYNTHESIS PROTEIN, PUTATIVE-RELATED"/>
    <property type="match status" value="1"/>
</dbReference>
<feature type="active site" evidence="3">
    <location>
        <position position="54"/>
    </location>
</feature>
<dbReference type="AlphaFoldDB" id="A0A6B3QP81"/>
<comment type="caution">
    <text evidence="4">The sequence shown here is derived from an EMBL/GenBank/DDBJ whole genome shotgun (WGS) entry which is preliminary data.</text>
</comment>
<dbReference type="EMBL" id="JAAIFS010000005">
    <property type="protein sequence ID" value="NEV89772.1"/>
    <property type="molecule type" value="Genomic_DNA"/>
</dbReference>
<evidence type="ECO:0000313" key="4">
    <source>
        <dbReference type="EMBL" id="NEV89772.1"/>
    </source>
</evidence>
<dbReference type="SUPFAM" id="SSF54506">
    <property type="entry name" value="Diaminopimelate epimerase-like"/>
    <property type="match status" value="1"/>
</dbReference>
<dbReference type="NCBIfam" id="TIGR00654">
    <property type="entry name" value="PhzF_family"/>
    <property type="match status" value="1"/>
</dbReference>
<accession>A0A6B3QP81</accession>
<dbReference type="RefSeq" id="WP_164459834.1">
    <property type="nucleotide sequence ID" value="NZ_JAAIFS010000005.1"/>
</dbReference>
<comment type="similarity">
    <text evidence="1">Belongs to the PhzF family.</text>
</comment>
<reference evidence="4" key="1">
    <citation type="journal article" date="2020" name="Microorganisms">
        <title>Isolation, Genomic and Metabolomic Characterization of Streptomyces tendae VITAKN with Quorum Sensing Inhibitory Activity from Southern India.</title>
        <authorList>
            <person name="Ishaque N.M."/>
            <person name="Burgsdorf I."/>
            <person name="Limlingan Malit J.J."/>
            <person name="Saha S."/>
            <person name="Teta R."/>
            <person name="Ewe D."/>
            <person name="Kannabiran K."/>
            <person name="Hrouzek P."/>
            <person name="Steindler L."/>
            <person name="Costantino V."/>
            <person name="Saurav K."/>
        </authorList>
    </citation>
    <scope>NUCLEOTIDE SEQUENCE</scope>
    <source>
        <strain evidence="4">VITAKN</strain>
    </source>
</reference>
<dbReference type="Gene3D" id="3.10.310.10">
    <property type="entry name" value="Diaminopimelate Epimerase, Chain A, domain 1"/>
    <property type="match status" value="2"/>
</dbReference>
<protein>
    <submittedName>
        <fullName evidence="4">PhzF family phenazine biosynthesis protein</fullName>
    </submittedName>
</protein>
<dbReference type="PIRSF" id="PIRSF016184">
    <property type="entry name" value="PhzC_PhzF"/>
    <property type="match status" value="1"/>
</dbReference>
<evidence type="ECO:0000256" key="1">
    <source>
        <dbReference type="ARBA" id="ARBA00008270"/>
    </source>
</evidence>
<evidence type="ECO:0000256" key="3">
    <source>
        <dbReference type="PIRSR" id="PIRSR016184-1"/>
    </source>
</evidence>
<proteinExistence type="inferred from homology"/>
<dbReference type="GO" id="GO:0005737">
    <property type="term" value="C:cytoplasm"/>
    <property type="evidence" value="ECO:0007669"/>
    <property type="project" value="TreeGrafter"/>
</dbReference>
<gene>
    <name evidence="4" type="ORF">GUR47_24350</name>
</gene>
<dbReference type="Pfam" id="PF02567">
    <property type="entry name" value="PhzC-PhzF"/>
    <property type="match status" value="1"/>
</dbReference>
<name>A0A6B3QP81_STRTE</name>
<keyword evidence="2" id="KW-0413">Isomerase</keyword>
<evidence type="ECO:0000256" key="2">
    <source>
        <dbReference type="ARBA" id="ARBA00023235"/>
    </source>
</evidence>